<gene>
    <name evidence="2" type="ORF">ALAG00032_LOCUS14329</name>
</gene>
<evidence type="ECO:0000313" key="2">
    <source>
        <dbReference type="EMBL" id="CAE0373528.1"/>
    </source>
</evidence>
<evidence type="ECO:0000256" key="1">
    <source>
        <dbReference type="SAM" id="MobiDB-lite"/>
    </source>
</evidence>
<feature type="compositionally biased region" description="Basic residues" evidence="1">
    <location>
        <begin position="100"/>
        <end position="115"/>
    </location>
</feature>
<accession>A0A7S3K379</accession>
<organism evidence="2">
    <name type="scientific">Aureoumbra lagunensis</name>
    <dbReference type="NCBI Taxonomy" id="44058"/>
    <lineage>
        <taxon>Eukaryota</taxon>
        <taxon>Sar</taxon>
        <taxon>Stramenopiles</taxon>
        <taxon>Ochrophyta</taxon>
        <taxon>Pelagophyceae</taxon>
        <taxon>Pelagomonadales</taxon>
        <taxon>Aureoumbra</taxon>
    </lineage>
</organism>
<feature type="compositionally biased region" description="Basic and acidic residues" evidence="1">
    <location>
        <begin position="23"/>
        <end position="61"/>
    </location>
</feature>
<proteinExistence type="predicted"/>
<name>A0A7S3K379_9STRA</name>
<sequence length="311" mass="34905">MTERQTRSRSRSIQSEGPPLKRVNSDENDRLVQNEEEPPLKRVKSDESDQSDESEHSEHAAIARMILTLREPGDEDEQIGKNGSRKNKKPRGRPISSGQKGKKRSSSTAKVKKPKSKDNLKKETATKKVKNKEKVEKEKKIKTKKSPRQKQETPQKKRKLKKLDFVFGYSEVPPESNTAPSLDLSEASLWALLQKHQQFQQETESSNIRLVSFPGKILSSTAEFSQNKYISSNCGLVVKTQPAIVSVVTNSTDSLKHSLQEKDSTNQQLFDSVQQTDKLTPSTEAAPQSICGTAVESVANDTEPMCEYLPR</sequence>
<feature type="compositionally biased region" description="Basic residues" evidence="1">
    <location>
        <begin position="83"/>
        <end position="92"/>
    </location>
</feature>
<reference evidence="2" key="1">
    <citation type="submission" date="2021-01" db="EMBL/GenBank/DDBJ databases">
        <authorList>
            <person name="Corre E."/>
            <person name="Pelletier E."/>
            <person name="Niang G."/>
            <person name="Scheremetjew M."/>
            <person name="Finn R."/>
            <person name="Kale V."/>
            <person name="Holt S."/>
            <person name="Cochrane G."/>
            <person name="Meng A."/>
            <person name="Brown T."/>
            <person name="Cohen L."/>
        </authorList>
    </citation>
    <scope>NUCLEOTIDE SEQUENCE</scope>
    <source>
        <strain evidence="2">CCMP1510</strain>
    </source>
</reference>
<feature type="compositionally biased region" description="Basic and acidic residues" evidence="1">
    <location>
        <begin position="116"/>
        <end position="139"/>
    </location>
</feature>
<protein>
    <submittedName>
        <fullName evidence="2">Uncharacterized protein</fullName>
    </submittedName>
</protein>
<dbReference type="AlphaFoldDB" id="A0A7S3K379"/>
<dbReference type="EMBL" id="HBIJ01022027">
    <property type="protein sequence ID" value="CAE0373528.1"/>
    <property type="molecule type" value="Transcribed_RNA"/>
</dbReference>
<feature type="region of interest" description="Disordered" evidence="1">
    <location>
        <begin position="1"/>
        <end position="159"/>
    </location>
</feature>